<dbReference type="Pfam" id="PF00271">
    <property type="entry name" value="Helicase_C"/>
    <property type="match status" value="1"/>
</dbReference>
<dbReference type="GO" id="GO:0016787">
    <property type="term" value="F:hydrolase activity"/>
    <property type="evidence" value="ECO:0007669"/>
    <property type="project" value="UniProtKB-KW"/>
</dbReference>
<feature type="compositionally biased region" description="Low complexity" evidence="5">
    <location>
        <begin position="905"/>
        <end position="924"/>
    </location>
</feature>
<keyword evidence="2 8" id="KW-0378">Hydrolase</keyword>
<dbReference type="InterPro" id="IPR050699">
    <property type="entry name" value="RNA-DNA_Helicase"/>
</dbReference>
<accession>A0A7W9ZHI1</accession>
<keyword evidence="9" id="KW-1185">Reference proteome</keyword>
<dbReference type="GO" id="GO:0005524">
    <property type="term" value="F:ATP binding"/>
    <property type="evidence" value="ECO:0007669"/>
    <property type="project" value="UniProtKB-KW"/>
</dbReference>
<name>A0A7W9ZHI1_NOVIT</name>
<sequence length="959" mass="103736">MMTSVSSSGSDARITAVLGPTNTGKTHLAIERMLGHASGMIGFPLRLLARENYDRIVKAKGPGAVALITGEEKILPPNPRYFVCTVEAMPLHRAVEFLAIDEIQLAADPDRGHIFTDRLLRARGRSETMFLGSETIRPLIRQLVPGVEFVTRPRFSSLTYSGPRKLTRLPRRSAVVAFSSADVYSIAELIRRQSGGAAVVLGALSPRTRNAQVALYQSGDVEYLVATDAIGMGLNMDIDHVAFAALRKFDGRVPRDLTSSEVAQIAGRAGRHMNDGTFGTTGDAGEIDPELIEQVEEHTFPPLRGLFWRNPDLRFTSLETLLASLGRPSEVPGLIRTRPADDQVALETLAQDADIRDLTRGIDRVKLLWDVCQIPDFRKLTAQNHARLLGQIFRHLATGPRRLPTDWVAGHLAALDRTDGDMHTLIDRIAAIRVWAYVGQRADWLHDARHWQDTARRIEDSLSDALHERLTQRFVDVRTSVLARRLQQGGPLLASVSRGDQVRVEGHSVGTLEGLTFIPEKGESRMADRAVMNAASKALRGEISRRVQDLAQAEDDLIALSPQGRLLWRGADVARLVPGPDVLRPEVEITGDDFLDGLQRDQVRTRLRQWVQTTLKEELSPLLDDPVMPLAAAARGILYQVREGLGSCPERAVRPLLAALTPEDRQALTRTGVRFGRLRVFVPALLKPAAVRLRAILLAVFAGQPPVVIRDGAMVLEPLPGQDAAFHAAIGFPLTGGWAVRIDAQERLAAAVRQALRQQKDGGEATPEIALDRAALSILSAPAPTVADVLTALGFGARAEGSAVLVRAGPGKGDRRASGPASPDRFSPGGGRGRPDHGRGHDRSRGRQRAESDNPFAVLKAHVREVPPPVPEPPAIADPPPPSPEDAPGDAAVKRRRRRKKPAMASVSVSVSASGPASVPVAGSAGPGGEPTGDAPPPRRRRPRRKPNPKTAPAGGTPS</sequence>
<dbReference type="Proteomes" id="UP000544872">
    <property type="component" value="Unassembled WGS sequence"/>
</dbReference>
<dbReference type="Gene3D" id="3.40.50.300">
    <property type="entry name" value="P-loop containing nucleotide triphosphate hydrolases"/>
    <property type="match status" value="2"/>
</dbReference>
<evidence type="ECO:0000256" key="4">
    <source>
        <dbReference type="ARBA" id="ARBA00022840"/>
    </source>
</evidence>
<dbReference type="RefSeq" id="WP_260402432.1">
    <property type="nucleotide sequence ID" value="NZ_JACIIX010000007.1"/>
</dbReference>
<organism evidence="8 9">
    <name type="scientific">Novispirillum itersonii</name>
    <name type="common">Aquaspirillum itersonii</name>
    <dbReference type="NCBI Taxonomy" id="189"/>
    <lineage>
        <taxon>Bacteria</taxon>
        <taxon>Pseudomonadati</taxon>
        <taxon>Pseudomonadota</taxon>
        <taxon>Alphaproteobacteria</taxon>
        <taxon>Rhodospirillales</taxon>
        <taxon>Novispirillaceae</taxon>
        <taxon>Novispirillum</taxon>
    </lineage>
</organism>
<feature type="compositionally biased region" description="Basic and acidic residues" evidence="5">
    <location>
        <begin position="833"/>
        <end position="852"/>
    </location>
</feature>
<dbReference type="InterPro" id="IPR027417">
    <property type="entry name" value="P-loop_NTPase"/>
</dbReference>
<proteinExistence type="predicted"/>
<feature type="compositionally biased region" description="Basic residues" evidence="5">
    <location>
        <begin position="938"/>
        <end position="948"/>
    </location>
</feature>
<feature type="domain" description="Helicase C-terminal" evidence="7">
    <location>
        <begin position="161"/>
        <end position="314"/>
    </location>
</feature>
<dbReference type="EC" id="3.6.4.13" evidence="8"/>
<evidence type="ECO:0000313" key="9">
    <source>
        <dbReference type="Proteomes" id="UP000544872"/>
    </source>
</evidence>
<evidence type="ECO:0000256" key="1">
    <source>
        <dbReference type="ARBA" id="ARBA00022741"/>
    </source>
</evidence>
<dbReference type="PANTHER" id="PTHR12131:SF1">
    <property type="entry name" value="ATP-DEPENDENT RNA HELICASE SUPV3L1, MITOCHONDRIAL-RELATED"/>
    <property type="match status" value="1"/>
</dbReference>
<evidence type="ECO:0000259" key="6">
    <source>
        <dbReference type="PROSITE" id="PS51192"/>
    </source>
</evidence>
<evidence type="ECO:0000256" key="5">
    <source>
        <dbReference type="SAM" id="MobiDB-lite"/>
    </source>
</evidence>
<evidence type="ECO:0000256" key="2">
    <source>
        <dbReference type="ARBA" id="ARBA00022801"/>
    </source>
</evidence>
<dbReference type="GO" id="GO:0003724">
    <property type="term" value="F:RNA helicase activity"/>
    <property type="evidence" value="ECO:0007669"/>
    <property type="project" value="UniProtKB-EC"/>
</dbReference>
<dbReference type="AlphaFoldDB" id="A0A7W9ZHI1"/>
<dbReference type="PANTHER" id="PTHR12131">
    <property type="entry name" value="ATP-DEPENDENT RNA AND DNA HELICASE"/>
    <property type="match status" value="1"/>
</dbReference>
<keyword evidence="3 8" id="KW-0347">Helicase</keyword>
<reference evidence="8 9" key="1">
    <citation type="submission" date="2020-08" db="EMBL/GenBank/DDBJ databases">
        <title>Genomic Encyclopedia of Type Strains, Phase IV (KMG-IV): sequencing the most valuable type-strain genomes for metagenomic binning, comparative biology and taxonomic classification.</title>
        <authorList>
            <person name="Goeker M."/>
        </authorList>
    </citation>
    <scope>NUCLEOTIDE SEQUENCE [LARGE SCALE GENOMIC DNA]</scope>
    <source>
        <strain evidence="8 9">DSM 11590</strain>
    </source>
</reference>
<dbReference type="InterPro" id="IPR055206">
    <property type="entry name" value="DEXQc_SUV3"/>
</dbReference>
<keyword evidence="1" id="KW-0547">Nucleotide-binding</keyword>
<dbReference type="InterPro" id="IPR001650">
    <property type="entry name" value="Helicase_C-like"/>
</dbReference>
<evidence type="ECO:0000259" key="7">
    <source>
        <dbReference type="PROSITE" id="PS51194"/>
    </source>
</evidence>
<dbReference type="EMBL" id="JACIIX010000007">
    <property type="protein sequence ID" value="MBB6210747.1"/>
    <property type="molecule type" value="Genomic_DNA"/>
</dbReference>
<dbReference type="SMART" id="SM00490">
    <property type="entry name" value="HELICc"/>
    <property type="match status" value="1"/>
</dbReference>
<dbReference type="InterPro" id="IPR014001">
    <property type="entry name" value="Helicase_ATP-bd"/>
</dbReference>
<feature type="domain" description="Helicase ATP-binding" evidence="6">
    <location>
        <begin position="6"/>
        <end position="154"/>
    </location>
</feature>
<feature type="compositionally biased region" description="Pro residues" evidence="5">
    <location>
        <begin position="866"/>
        <end position="885"/>
    </location>
</feature>
<gene>
    <name evidence="8" type="ORF">FHS48_002172</name>
</gene>
<dbReference type="PROSITE" id="PS51194">
    <property type="entry name" value="HELICASE_CTER"/>
    <property type="match status" value="1"/>
</dbReference>
<keyword evidence="4" id="KW-0067">ATP-binding</keyword>
<protein>
    <submittedName>
        <fullName evidence="8">ATP-dependent RNA helicase SUPV3L1/SUV3</fullName>
        <ecNumber evidence="8">3.6.4.13</ecNumber>
    </submittedName>
</protein>
<evidence type="ECO:0000313" key="8">
    <source>
        <dbReference type="EMBL" id="MBB6210747.1"/>
    </source>
</evidence>
<dbReference type="SUPFAM" id="SSF52540">
    <property type="entry name" value="P-loop containing nucleoside triphosphate hydrolases"/>
    <property type="match status" value="2"/>
</dbReference>
<dbReference type="PROSITE" id="PS51192">
    <property type="entry name" value="HELICASE_ATP_BIND_1"/>
    <property type="match status" value="1"/>
</dbReference>
<dbReference type="Pfam" id="PF22527">
    <property type="entry name" value="DEXQc_Suv3"/>
    <property type="match status" value="1"/>
</dbReference>
<evidence type="ECO:0000256" key="3">
    <source>
        <dbReference type="ARBA" id="ARBA00022806"/>
    </source>
</evidence>
<comment type="caution">
    <text evidence="8">The sequence shown here is derived from an EMBL/GenBank/DDBJ whole genome shotgun (WGS) entry which is preliminary data.</text>
</comment>
<feature type="region of interest" description="Disordered" evidence="5">
    <location>
        <begin position="808"/>
        <end position="959"/>
    </location>
</feature>